<evidence type="ECO:0000256" key="6">
    <source>
        <dbReference type="SAM" id="MobiDB-lite"/>
    </source>
</evidence>
<feature type="DNA-binding region" description="H-T-H motif" evidence="5">
    <location>
        <begin position="33"/>
        <end position="52"/>
    </location>
</feature>
<proteinExistence type="predicted"/>
<gene>
    <name evidence="8" type="ORF">ACFQNJ_07245</name>
</gene>
<sequence>MVRRTKADAEVTRHRLLDAAETLFQAQGVSSTSLQQIAAAAGATRGAIYWHFKDKADLFNAMMDRATLPMECGFPDLETPAEALEAPLEALRSGMRYVLHLIATDERIRRVFEVATHQVEYNAEMAGARERHLRIRNQYLELSAQKIAVAAERAGIRLPVPLRSASLGLHIVMDGLLQSWLLDPAAFDLELVGQHTMDTYFRGLGFDLAPPPAPAPQRKAAAHGKAAADAAPPAPADWPTPAPSQKRTA</sequence>
<dbReference type="SUPFAM" id="SSF46689">
    <property type="entry name" value="Homeodomain-like"/>
    <property type="match status" value="1"/>
</dbReference>
<dbReference type="PANTHER" id="PTHR30055:SF240">
    <property type="entry name" value="HTH-TYPE TRANSCRIPTIONAL REGULATOR ACRR"/>
    <property type="match status" value="1"/>
</dbReference>
<comment type="caution">
    <text evidence="8">The sequence shown here is derived from an EMBL/GenBank/DDBJ whole genome shotgun (WGS) entry which is preliminary data.</text>
</comment>
<dbReference type="PROSITE" id="PS01081">
    <property type="entry name" value="HTH_TETR_1"/>
    <property type="match status" value="1"/>
</dbReference>
<keyword evidence="3 5" id="KW-0238">DNA-binding</keyword>
<keyword evidence="2" id="KW-0805">Transcription regulation</keyword>
<evidence type="ECO:0000313" key="8">
    <source>
        <dbReference type="EMBL" id="MFC7434305.1"/>
    </source>
</evidence>
<dbReference type="PANTHER" id="PTHR30055">
    <property type="entry name" value="HTH-TYPE TRANSCRIPTIONAL REGULATOR RUTR"/>
    <property type="match status" value="1"/>
</dbReference>
<evidence type="ECO:0000313" key="9">
    <source>
        <dbReference type="Proteomes" id="UP001596495"/>
    </source>
</evidence>
<organism evidence="8 9">
    <name type="scientific">Hydrogenophaga bisanensis</name>
    <dbReference type="NCBI Taxonomy" id="439611"/>
    <lineage>
        <taxon>Bacteria</taxon>
        <taxon>Pseudomonadati</taxon>
        <taxon>Pseudomonadota</taxon>
        <taxon>Betaproteobacteria</taxon>
        <taxon>Burkholderiales</taxon>
        <taxon>Comamonadaceae</taxon>
        <taxon>Hydrogenophaga</taxon>
    </lineage>
</organism>
<evidence type="ECO:0000256" key="4">
    <source>
        <dbReference type="ARBA" id="ARBA00023163"/>
    </source>
</evidence>
<keyword evidence="4" id="KW-0804">Transcription</keyword>
<dbReference type="Proteomes" id="UP001596495">
    <property type="component" value="Unassembled WGS sequence"/>
</dbReference>
<protein>
    <submittedName>
        <fullName evidence="8">TetR family transcriptional regulator</fullName>
    </submittedName>
</protein>
<keyword evidence="9" id="KW-1185">Reference proteome</keyword>
<dbReference type="InterPro" id="IPR001647">
    <property type="entry name" value="HTH_TetR"/>
</dbReference>
<evidence type="ECO:0000256" key="1">
    <source>
        <dbReference type="ARBA" id="ARBA00022491"/>
    </source>
</evidence>
<evidence type="ECO:0000256" key="2">
    <source>
        <dbReference type="ARBA" id="ARBA00023015"/>
    </source>
</evidence>
<dbReference type="RefSeq" id="WP_382255508.1">
    <property type="nucleotide sequence ID" value="NZ_JBHTBX010000004.1"/>
</dbReference>
<dbReference type="Pfam" id="PF00440">
    <property type="entry name" value="TetR_N"/>
    <property type="match status" value="1"/>
</dbReference>
<feature type="compositionally biased region" description="Low complexity" evidence="6">
    <location>
        <begin position="216"/>
        <end position="231"/>
    </location>
</feature>
<evidence type="ECO:0000256" key="5">
    <source>
        <dbReference type="PROSITE-ProRule" id="PRU00335"/>
    </source>
</evidence>
<dbReference type="PROSITE" id="PS50977">
    <property type="entry name" value="HTH_TETR_2"/>
    <property type="match status" value="1"/>
</dbReference>
<evidence type="ECO:0000259" key="7">
    <source>
        <dbReference type="PROSITE" id="PS50977"/>
    </source>
</evidence>
<dbReference type="InterPro" id="IPR036271">
    <property type="entry name" value="Tet_transcr_reg_TetR-rel_C_sf"/>
</dbReference>
<dbReference type="Gene3D" id="1.10.357.10">
    <property type="entry name" value="Tetracycline Repressor, domain 2"/>
    <property type="match status" value="1"/>
</dbReference>
<dbReference type="InterPro" id="IPR013572">
    <property type="entry name" value="Tscrpt_reg_MAATS_C"/>
</dbReference>
<dbReference type="SUPFAM" id="SSF48498">
    <property type="entry name" value="Tetracyclin repressor-like, C-terminal domain"/>
    <property type="match status" value="1"/>
</dbReference>
<feature type="domain" description="HTH tetR-type" evidence="7">
    <location>
        <begin position="10"/>
        <end position="70"/>
    </location>
</feature>
<name>A0ABW2R897_9BURK</name>
<reference evidence="9" key="1">
    <citation type="journal article" date="2019" name="Int. J. Syst. Evol. Microbiol.">
        <title>The Global Catalogue of Microorganisms (GCM) 10K type strain sequencing project: providing services to taxonomists for standard genome sequencing and annotation.</title>
        <authorList>
            <consortium name="The Broad Institute Genomics Platform"/>
            <consortium name="The Broad Institute Genome Sequencing Center for Infectious Disease"/>
            <person name="Wu L."/>
            <person name="Ma J."/>
        </authorList>
    </citation>
    <scope>NUCLEOTIDE SEQUENCE [LARGE SCALE GENOMIC DNA]</scope>
    <source>
        <strain evidence="9">CCUG 54518</strain>
    </source>
</reference>
<dbReference type="InterPro" id="IPR050109">
    <property type="entry name" value="HTH-type_TetR-like_transc_reg"/>
</dbReference>
<dbReference type="Pfam" id="PF08361">
    <property type="entry name" value="TetR_C_2"/>
    <property type="match status" value="1"/>
</dbReference>
<feature type="compositionally biased region" description="Pro residues" evidence="6">
    <location>
        <begin position="232"/>
        <end position="242"/>
    </location>
</feature>
<accession>A0ABW2R897</accession>
<dbReference type="InterPro" id="IPR023772">
    <property type="entry name" value="DNA-bd_HTH_TetR-type_CS"/>
</dbReference>
<feature type="region of interest" description="Disordered" evidence="6">
    <location>
        <begin position="211"/>
        <end position="249"/>
    </location>
</feature>
<keyword evidence="1" id="KW-0678">Repressor</keyword>
<dbReference type="InterPro" id="IPR009057">
    <property type="entry name" value="Homeodomain-like_sf"/>
</dbReference>
<evidence type="ECO:0000256" key="3">
    <source>
        <dbReference type="ARBA" id="ARBA00023125"/>
    </source>
</evidence>
<dbReference type="PRINTS" id="PR00455">
    <property type="entry name" value="HTHTETR"/>
</dbReference>
<dbReference type="EMBL" id="JBHTBX010000004">
    <property type="protein sequence ID" value="MFC7434305.1"/>
    <property type="molecule type" value="Genomic_DNA"/>
</dbReference>